<accession>A0A8E1RW27</accession>
<keyword evidence="1" id="KW-1133">Transmembrane helix</keyword>
<organism evidence="2 3">
    <name type="scientific">Pantoea dispersa</name>
    <dbReference type="NCBI Taxonomy" id="59814"/>
    <lineage>
        <taxon>Bacteria</taxon>
        <taxon>Pseudomonadati</taxon>
        <taxon>Pseudomonadota</taxon>
        <taxon>Gammaproteobacteria</taxon>
        <taxon>Enterobacterales</taxon>
        <taxon>Erwiniaceae</taxon>
        <taxon>Pantoea</taxon>
    </lineage>
</organism>
<keyword evidence="1" id="KW-0812">Transmembrane</keyword>
<dbReference type="EMBL" id="LDSE01000031">
    <property type="protein sequence ID" value="KTS66385.1"/>
    <property type="molecule type" value="Genomic_DNA"/>
</dbReference>
<gene>
    <name evidence="2" type="ORF">SA3R_18115</name>
</gene>
<dbReference type="AlphaFoldDB" id="A0A8E1RW27"/>
<proteinExistence type="predicted"/>
<evidence type="ECO:0000256" key="1">
    <source>
        <dbReference type="SAM" id="Phobius"/>
    </source>
</evidence>
<feature type="transmembrane region" description="Helical" evidence="1">
    <location>
        <begin position="83"/>
        <end position="101"/>
    </location>
</feature>
<dbReference type="RefSeq" id="WP_058776086.1">
    <property type="nucleotide sequence ID" value="NZ_LDSD01000014.1"/>
</dbReference>
<reference evidence="2 3" key="1">
    <citation type="journal article" date="2016" name="Front. Microbiol.">
        <title>Genomic Resource of Rice Seed Associated Bacteria.</title>
        <authorList>
            <person name="Midha S."/>
            <person name="Bansal K."/>
            <person name="Sharma S."/>
            <person name="Kumar N."/>
            <person name="Patil P.P."/>
            <person name="Chaudhry V."/>
            <person name="Patil P.B."/>
        </authorList>
    </citation>
    <scope>NUCLEOTIDE SEQUENCE [LARGE SCALE GENOMIC DNA]</scope>
    <source>
        <strain evidence="2 3">SA3</strain>
    </source>
</reference>
<keyword evidence="1" id="KW-0472">Membrane</keyword>
<sequence length="249" mass="27871">MNIPPDENQLHAWLDGELDSASHQAVSDWLAQHPDIAAQVEGWRQDKLRLQQSMQRNMARTAFTPLQPAQLRQRRARQRYQRLALACSLVLALGIGSLSGWQMTERLQNNPLPMEDAVQAYRLFGDGAQQATMDISTHQTTQLASWLGRYFINGTLPPNLERFGYKLIGARLMANEHGASALVLYQTASGTRVGWYIRPQTVRLEKGSRQADNLVAQYWSDRHYNYALVSPMSGEAAPALRAAIGSEVG</sequence>
<dbReference type="Proteomes" id="UP000071979">
    <property type="component" value="Unassembled WGS sequence"/>
</dbReference>
<name>A0A8E1RW27_9GAMM</name>
<comment type="caution">
    <text evidence="2">The sequence shown here is derived from an EMBL/GenBank/DDBJ whole genome shotgun (WGS) entry which is preliminary data.</text>
</comment>
<evidence type="ECO:0000313" key="3">
    <source>
        <dbReference type="Proteomes" id="UP000071979"/>
    </source>
</evidence>
<evidence type="ECO:0000313" key="2">
    <source>
        <dbReference type="EMBL" id="KTS66385.1"/>
    </source>
</evidence>
<protein>
    <submittedName>
        <fullName evidence="2">Anti-sigma factor</fullName>
    </submittedName>
</protein>